<evidence type="ECO:0000256" key="2">
    <source>
        <dbReference type="ARBA" id="ARBA00022516"/>
    </source>
</evidence>
<dbReference type="RefSeq" id="WP_008450260.1">
    <property type="nucleotide sequence ID" value="NZ_JRNU01000029.1"/>
</dbReference>
<keyword evidence="2" id="KW-0444">Lipid biosynthesis</keyword>
<organism evidence="13 14">
    <name type="scientific">Prevotella amnii DNF00058</name>
    <dbReference type="NCBI Taxonomy" id="1401066"/>
    <lineage>
        <taxon>Bacteria</taxon>
        <taxon>Pseudomonadati</taxon>
        <taxon>Bacteroidota</taxon>
        <taxon>Bacteroidia</taxon>
        <taxon>Bacteroidales</taxon>
        <taxon>Prevotellaceae</taxon>
        <taxon>Prevotella</taxon>
    </lineage>
</organism>
<keyword evidence="3" id="KW-0808">Transferase</keyword>
<comment type="caution">
    <text evidence="13">The sequence shown here is derived from an EMBL/GenBank/DDBJ whole genome shotgun (WGS) entry which is preliminary data.</text>
</comment>
<evidence type="ECO:0000256" key="6">
    <source>
        <dbReference type="ARBA" id="ARBA00022777"/>
    </source>
</evidence>
<dbReference type="SUPFAM" id="SSF111331">
    <property type="entry name" value="NAD kinase/diacylglycerol kinase-like"/>
    <property type="match status" value="1"/>
</dbReference>
<dbReference type="GO" id="GO:0005886">
    <property type="term" value="C:plasma membrane"/>
    <property type="evidence" value="ECO:0007669"/>
    <property type="project" value="TreeGrafter"/>
</dbReference>
<dbReference type="GO" id="GO:0008654">
    <property type="term" value="P:phospholipid biosynthetic process"/>
    <property type="evidence" value="ECO:0007669"/>
    <property type="project" value="UniProtKB-KW"/>
</dbReference>
<dbReference type="Gene3D" id="3.40.50.10330">
    <property type="entry name" value="Probable inorganic polyphosphate/atp-NAD kinase, domain 1"/>
    <property type="match status" value="1"/>
</dbReference>
<dbReference type="GO" id="GO:0016301">
    <property type="term" value="F:kinase activity"/>
    <property type="evidence" value="ECO:0007669"/>
    <property type="project" value="UniProtKB-KW"/>
</dbReference>
<dbReference type="AlphaFoldDB" id="A0A096AY63"/>
<keyword evidence="11" id="KW-1208">Phospholipid metabolism</keyword>
<feature type="domain" description="DAGKc" evidence="12">
    <location>
        <begin position="1"/>
        <end position="130"/>
    </location>
</feature>
<proteinExistence type="predicted"/>
<evidence type="ECO:0000313" key="14">
    <source>
        <dbReference type="Proteomes" id="UP000029614"/>
    </source>
</evidence>
<dbReference type="Proteomes" id="UP000029614">
    <property type="component" value="Unassembled WGS sequence"/>
</dbReference>
<dbReference type="OrthoDB" id="9786026at2"/>
<dbReference type="InterPro" id="IPR017438">
    <property type="entry name" value="ATP-NAD_kinase_N"/>
</dbReference>
<accession>A0A096AY63</accession>
<dbReference type="InterPro" id="IPR016064">
    <property type="entry name" value="NAD/diacylglycerol_kinase_sf"/>
</dbReference>
<dbReference type="SMART" id="SM00046">
    <property type="entry name" value="DAGKc"/>
    <property type="match status" value="1"/>
</dbReference>
<evidence type="ECO:0000256" key="10">
    <source>
        <dbReference type="ARBA" id="ARBA00023209"/>
    </source>
</evidence>
<dbReference type="GO" id="GO:0046872">
    <property type="term" value="F:metal ion binding"/>
    <property type="evidence" value="ECO:0007669"/>
    <property type="project" value="UniProtKB-KW"/>
</dbReference>
<comment type="cofactor">
    <cofactor evidence="1">
        <name>Mg(2+)</name>
        <dbReference type="ChEBI" id="CHEBI:18420"/>
    </cofactor>
</comment>
<reference evidence="13 14" key="1">
    <citation type="submission" date="2014-07" db="EMBL/GenBank/DDBJ databases">
        <authorList>
            <person name="McCorrison J."/>
            <person name="Sanka R."/>
            <person name="Torralba M."/>
            <person name="Gillis M."/>
            <person name="Haft D.H."/>
            <person name="Methe B."/>
            <person name="Sutton G."/>
            <person name="Nelson K.E."/>
        </authorList>
    </citation>
    <scope>NUCLEOTIDE SEQUENCE [LARGE SCALE GENOMIC DNA]</scope>
    <source>
        <strain evidence="13 14">DNF00058</strain>
    </source>
</reference>
<sequence length="331" mass="36722">MKKKIIFIINPISGTVSKAKIPYYVEKYIDKEKFDYQFIKTEYAGHASIIAKQAAQEKVDIVVAVGGDGTINEVGRSVINTSTAMAIIPCGSGNGLARHLCIPAKVKKCIDIINQCNIKDLDYGLINGHPFFCTCGMGFDAFISMQFAKAGKRGALTYVQKVLEIGLSYKPEVYDIEIDNKALHYKAFLISAANASQYGNNAYIAPQATMSDGLLDITLIEPFGIIDAAKVAIEMFNKTLDKNIKVKTFKCRKVHIHRQQPGVIHFDGDPIETEQDVDISIVEKGIRVIMNPDFNIEKMKPNIAQTALSEIFASFGKVQNMYHNLLNKMKI</sequence>
<keyword evidence="9" id="KW-0443">Lipid metabolism</keyword>
<keyword evidence="7" id="KW-0067">ATP-binding</keyword>
<evidence type="ECO:0000256" key="9">
    <source>
        <dbReference type="ARBA" id="ARBA00023098"/>
    </source>
</evidence>
<dbReference type="InterPro" id="IPR001206">
    <property type="entry name" value="Diacylglycerol_kinase_cat_dom"/>
</dbReference>
<evidence type="ECO:0000313" key="13">
    <source>
        <dbReference type="EMBL" id="KGF51651.1"/>
    </source>
</evidence>
<evidence type="ECO:0000256" key="3">
    <source>
        <dbReference type="ARBA" id="ARBA00022679"/>
    </source>
</evidence>
<name>A0A096AY63_9BACT</name>
<dbReference type="PROSITE" id="PS50146">
    <property type="entry name" value="DAGK"/>
    <property type="match status" value="1"/>
</dbReference>
<protein>
    <submittedName>
        <fullName evidence="13">Diacylglycerol kinase</fullName>
    </submittedName>
</protein>
<evidence type="ECO:0000256" key="7">
    <source>
        <dbReference type="ARBA" id="ARBA00022840"/>
    </source>
</evidence>
<keyword evidence="6 13" id="KW-0418">Kinase</keyword>
<dbReference type="PANTHER" id="PTHR12358:SF106">
    <property type="entry name" value="LIPID KINASE YEGS"/>
    <property type="match status" value="1"/>
</dbReference>
<evidence type="ECO:0000259" key="12">
    <source>
        <dbReference type="PROSITE" id="PS50146"/>
    </source>
</evidence>
<dbReference type="InterPro" id="IPR050187">
    <property type="entry name" value="Lipid_Phosphate_FormReg"/>
</dbReference>
<dbReference type="Gene3D" id="2.60.200.40">
    <property type="match status" value="1"/>
</dbReference>
<dbReference type="Pfam" id="PF00781">
    <property type="entry name" value="DAGK_cat"/>
    <property type="match status" value="1"/>
</dbReference>
<keyword evidence="10" id="KW-0594">Phospholipid biosynthesis</keyword>
<dbReference type="Pfam" id="PF19279">
    <property type="entry name" value="YegS_C"/>
    <property type="match status" value="1"/>
</dbReference>
<evidence type="ECO:0000256" key="1">
    <source>
        <dbReference type="ARBA" id="ARBA00001946"/>
    </source>
</evidence>
<evidence type="ECO:0000256" key="11">
    <source>
        <dbReference type="ARBA" id="ARBA00023264"/>
    </source>
</evidence>
<evidence type="ECO:0000256" key="5">
    <source>
        <dbReference type="ARBA" id="ARBA00022741"/>
    </source>
</evidence>
<keyword evidence="5" id="KW-0547">Nucleotide-binding</keyword>
<dbReference type="InterPro" id="IPR045540">
    <property type="entry name" value="YegS/DAGK_C"/>
</dbReference>
<keyword evidence="4" id="KW-0479">Metal-binding</keyword>
<dbReference type="EMBL" id="JRNU01000029">
    <property type="protein sequence ID" value="KGF51651.1"/>
    <property type="molecule type" value="Genomic_DNA"/>
</dbReference>
<dbReference type="NCBIfam" id="TIGR00147">
    <property type="entry name" value="YegS/Rv2252/BmrU family lipid kinase"/>
    <property type="match status" value="1"/>
</dbReference>
<evidence type="ECO:0000256" key="8">
    <source>
        <dbReference type="ARBA" id="ARBA00022842"/>
    </source>
</evidence>
<keyword evidence="14" id="KW-1185">Reference proteome</keyword>
<keyword evidence="8" id="KW-0460">Magnesium</keyword>
<gene>
    <name evidence="13" type="ORF">HMPREF9302_06665</name>
</gene>
<dbReference type="InterPro" id="IPR005218">
    <property type="entry name" value="Diacylglycerol/lipid_kinase"/>
</dbReference>
<evidence type="ECO:0000256" key="4">
    <source>
        <dbReference type="ARBA" id="ARBA00022723"/>
    </source>
</evidence>
<dbReference type="GO" id="GO:0005524">
    <property type="term" value="F:ATP binding"/>
    <property type="evidence" value="ECO:0007669"/>
    <property type="project" value="UniProtKB-KW"/>
</dbReference>
<dbReference type="PANTHER" id="PTHR12358">
    <property type="entry name" value="SPHINGOSINE KINASE"/>
    <property type="match status" value="1"/>
</dbReference>